<evidence type="ECO:0000256" key="5">
    <source>
        <dbReference type="ARBA" id="ARBA00023273"/>
    </source>
</evidence>
<proteinExistence type="predicted"/>
<feature type="compositionally biased region" description="Pro residues" evidence="6">
    <location>
        <begin position="444"/>
        <end position="455"/>
    </location>
</feature>
<dbReference type="EMBL" id="CAMPGE010008920">
    <property type="protein sequence ID" value="CAI2367803.1"/>
    <property type="molecule type" value="Genomic_DNA"/>
</dbReference>
<keyword evidence="3" id="KW-0969">Cilium</keyword>
<evidence type="ECO:0000256" key="1">
    <source>
        <dbReference type="ARBA" id="ARBA00004430"/>
    </source>
</evidence>
<keyword evidence="4" id="KW-0206">Cytoskeleton</keyword>
<accession>A0AAD1UID2</accession>
<keyword evidence="2" id="KW-0963">Cytoplasm</keyword>
<evidence type="ECO:0000313" key="7">
    <source>
        <dbReference type="EMBL" id="CAI2367803.1"/>
    </source>
</evidence>
<name>A0AAD1UID2_EUPCR</name>
<feature type="region of interest" description="Disordered" evidence="6">
    <location>
        <begin position="426"/>
        <end position="475"/>
    </location>
</feature>
<organism evidence="7 8">
    <name type="scientific">Euplotes crassus</name>
    <dbReference type="NCBI Taxonomy" id="5936"/>
    <lineage>
        <taxon>Eukaryota</taxon>
        <taxon>Sar</taxon>
        <taxon>Alveolata</taxon>
        <taxon>Ciliophora</taxon>
        <taxon>Intramacronucleata</taxon>
        <taxon>Spirotrichea</taxon>
        <taxon>Hypotrichia</taxon>
        <taxon>Euplotida</taxon>
        <taxon>Euplotidae</taxon>
        <taxon>Moneuplotes</taxon>
    </lineage>
</organism>
<gene>
    <name evidence="7" type="ORF">ECRASSUSDP1_LOCUS9091</name>
</gene>
<dbReference type="AlphaFoldDB" id="A0AAD1UID2"/>
<feature type="compositionally biased region" description="Acidic residues" evidence="6">
    <location>
        <begin position="432"/>
        <end position="441"/>
    </location>
</feature>
<dbReference type="Proteomes" id="UP001295684">
    <property type="component" value="Unassembled WGS sequence"/>
</dbReference>
<evidence type="ECO:0000256" key="6">
    <source>
        <dbReference type="SAM" id="MobiDB-lite"/>
    </source>
</evidence>
<dbReference type="PANTHER" id="PTHR13159:SF0">
    <property type="entry name" value="RADIAL SPOKE HEAD 6 HOMOLOG A"/>
    <property type="match status" value="1"/>
</dbReference>
<reference evidence="7" key="1">
    <citation type="submission" date="2023-07" db="EMBL/GenBank/DDBJ databases">
        <authorList>
            <consortium name="AG Swart"/>
            <person name="Singh M."/>
            <person name="Singh A."/>
            <person name="Seah K."/>
            <person name="Emmerich C."/>
        </authorList>
    </citation>
    <scope>NUCLEOTIDE SEQUENCE</scope>
    <source>
        <strain evidence="7">DP1</strain>
    </source>
</reference>
<protein>
    <submittedName>
        <fullName evidence="7">Uncharacterized protein</fullName>
    </submittedName>
</protein>
<evidence type="ECO:0000256" key="2">
    <source>
        <dbReference type="ARBA" id="ARBA00022490"/>
    </source>
</evidence>
<keyword evidence="5" id="KW-0966">Cell projection</keyword>
<sequence>MACQLETIEFMKDKLKEEKKAGTVTLDFYTLMKEIFNRIMLYHQHDSFDRLEEISQLIKKTHLKIKDPLKDKDANKNTPIMKSKIIASYICELKRLIKESVLLAEEDMGLVEKEIKCVIDDFPSTMKMFEWAGISFGQSESFRIYKAMKRLAKVSGATQLRFWGKYLGRQRDYFVIEGKLPYSEESKAANGAEDRGKGVNTCVYWVTDNLLGDWIQLPDSEPQYIIAARNIKYIVTGNLNADLNTNPAFPGKERHFLRAQIARISHTTSIVPKDYMQPHEENDREVVLNEEFSAPSATDLNSTENWVHQFQNILLAGRAEHTPPNVGEDELEEAMGELENKDPFIERLKPVNEDLKVYKDIEGAWSTRLVGNIQQYQAEEEGTTSYVCCEVKSLRWKGATTITQNGRWASLYIGYGIKTGDVCFKPTSPEEIMNDPEEAVEQPEPTPLEAPPQPEQPANEGEGKPEAEGDQENAE</sequence>
<dbReference type="Pfam" id="PF04712">
    <property type="entry name" value="Radial_spoke"/>
    <property type="match status" value="2"/>
</dbReference>
<evidence type="ECO:0000256" key="4">
    <source>
        <dbReference type="ARBA" id="ARBA00023212"/>
    </source>
</evidence>
<dbReference type="GO" id="GO:0060294">
    <property type="term" value="P:cilium movement involved in cell motility"/>
    <property type="evidence" value="ECO:0007669"/>
    <property type="project" value="InterPro"/>
</dbReference>
<dbReference type="GO" id="GO:0001534">
    <property type="term" value="C:radial spoke"/>
    <property type="evidence" value="ECO:0007669"/>
    <property type="project" value="InterPro"/>
</dbReference>
<dbReference type="InterPro" id="IPR006802">
    <property type="entry name" value="Radial_spoke"/>
</dbReference>
<dbReference type="PANTHER" id="PTHR13159">
    <property type="entry name" value="RADIAL SPOKEHEAD-RELATED"/>
    <property type="match status" value="1"/>
</dbReference>
<keyword evidence="8" id="KW-1185">Reference proteome</keyword>
<evidence type="ECO:0000256" key="3">
    <source>
        <dbReference type="ARBA" id="ARBA00023069"/>
    </source>
</evidence>
<dbReference type="GO" id="GO:0035082">
    <property type="term" value="P:axoneme assembly"/>
    <property type="evidence" value="ECO:0007669"/>
    <property type="project" value="TreeGrafter"/>
</dbReference>
<comment type="subcellular location">
    <subcellularLocation>
        <location evidence="1">Cytoplasm</location>
        <location evidence="1">Cytoskeleton</location>
        <location evidence="1">Cilium axoneme</location>
    </subcellularLocation>
</comment>
<evidence type="ECO:0000313" key="8">
    <source>
        <dbReference type="Proteomes" id="UP001295684"/>
    </source>
</evidence>
<comment type="caution">
    <text evidence="7">The sequence shown here is derived from an EMBL/GenBank/DDBJ whole genome shotgun (WGS) entry which is preliminary data.</text>
</comment>